<feature type="chain" id="PRO_5047510033" evidence="7">
    <location>
        <begin position="22"/>
        <end position="377"/>
    </location>
</feature>
<dbReference type="PANTHER" id="PTHR43806:SF11">
    <property type="entry name" value="CEREVISIN-RELATED"/>
    <property type="match status" value="1"/>
</dbReference>
<feature type="active site" description="Charge relay system" evidence="5">
    <location>
        <position position="270"/>
    </location>
</feature>
<keyword evidence="3 5" id="KW-0378">Hydrolase</keyword>
<feature type="active site" description="Charge relay system" evidence="5">
    <location>
        <position position="94"/>
    </location>
</feature>
<dbReference type="InterPro" id="IPR000209">
    <property type="entry name" value="Peptidase_S8/S53_dom"/>
</dbReference>
<gene>
    <name evidence="9" type="ORF">QP029_06135</name>
</gene>
<dbReference type="PROSITE" id="PS00138">
    <property type="entry name" value="SUBTILASE_SER"/>
    <property type="match status" value="1"/>
</dbReference>
<proteinExistence type="inferred from homology"/>
<name>A0ABY8VPV0_9CORY</name>
<evidence type="ECO:0000313" key="10">
    <source>
        <dbReference type="Proteomes" id="UP001238805"/>
    </source>
</evidence>
<dbReference type="InterPro" id="IPR023828">
    <property type="entry name" value="Peptidase_S8_Ser-AS"/>
</dbReference>
<dbReference type="PROSITE" id="PS51892">
    <property type="entry name" value="SUBTILASE"/>
    <property type="match status" value="1"/>
</dbReference>
<evidence type="ECO:0000259" key="8">
    <source>
        <dbReference type="Pfam" id="PF00082"/>
    </source>
</evidence>
<evidence type="ECO:0000256" key="2">
    <source>
        <dbReference type="ARBA" id="ARBA00022670"/>
    </source>
</evidence>
<evidence type="ECO:0000256" key="7">
    <source>
        <dbReference type="SAM" id="SignalP"/>
    </source>
</evidence>
<dbReference type="Proteomes" id="UP001238805">
    <property type="component" value="Chromosome"/>
</dbReference>
<dbReference type="SUPFAM" id="SSF52743">
    <property type="entry name" value="Subtilisin-like"/>
    <property type="match status" value="1"/>
</dbReference>
<dbReference type="PROSITE" id="PS00136">
    <property type="entry name" value="SUBTILASE_ASP"/>
    <property type="match status" value="1"/>
</dbReference>
<feature type="signal peptide" evidence="7">
    <location>
        <begin position="1"/>
        <end position="21"/>
    </location>
</feature>
<sequence length="377" mass="37942">MRRILASLTVLALLTPPPVTAQEPDTPCAAVLPAPGPAPQFALGDTHRIARGEGVRVAVIDTGVADHPQLAPVDPVADLVAPATPDPLLDCDGHGTVVAGVIREVAPGATILSVRQSSAHYRQPDADSAGTLASLADAIHAALDAGAQVLNISVVSCVPADQAALLDAAVLDHALLRAEEQGVVVVSASGNNGGACLPGAVVYPAHSPTVLPVAARHADDPHSLAEYSLPADNVLSAPGRVTTGVSPSGDGWAAGMVTAQGQEVAFEGTSFAAPVVTGVAALLRQRHPGDSAAQLRERIRQAAEPSHGAVDPHTALTHLPGAYITEPRQVAAAAPTPEDPAAGQRAITLLATLAALVLGGTLLGRVSAPGRSPRRTG</sequence>
<evidence type="ECO:0000313" key="9">
    <source>
        <dbReference type="EMBL" id="WIM71352.1"/>
    </source>
</evidence>
<dbReference type="InterPro" id="IPR015500">
    <property type="entry name" value="Peptidase_S8_subtilisin-rel"/>
</dbReference>
<dbReference type="Gene3D" id="3.40.50.200">
    <property type="entry name" value="Peptidase S8/S53 domain"/>
    <property type="match status" value="1"/>
</dbReference>
<protein>
    <submittedName>
        <fullName evidence="9">S8 family serine peptidase</fullName>
    </submittedName>
</protein>
<keyword evidence="10" id="KW-1185">Reference proteome</keyword>
<keyword evidence="7" id="KW-0732">Signal</keyword>
<reference evidence="9 10" key="1">
    <citation type="submission" date="2023-05" db="EMBL/GenBank/DDBJ databases">
        <title>Corynebacterium suedekumii sp. nov. and Corynebacterium breve sp. nov. isolated from raw cow's milk.</title>
        <authorList>
            <person name="Baer M.K."/>
            <person name="Mehl L."/>
            <person name="Hellmuth R."/>
            <person name="Marke G."/>
            <person name="Lipski A."/>
        </authorList>
    </citation>
    <scope>NUCLEOTIDE SEQUENCE [LARGE SCALE GENOMIC DNA]</scope>
    <source>
        <strain evidence="9 10">LM112</strain>
    </source>
</reference>
<evidence type="ECO:0000256" key="3">
    <source>
        <dbReference type="ARBA" id="ARBA00022801"/>
    </source>
</evidence>
<comment type="similarity">
    <text evidence="1 5 6">Belongs to the peptidase S8 family.</text>
</comment>
<evidence type="ECO:0000256" key="5">
    <source>
        <dbReference type="PROSITE-ProRule" id="PRU01240"/>
    </source>
</evidence>
<evidence type="ECO:0000256" key="4">
    <source>
        <dbReference type="ARBA" id="ARBA00022825"/>
    </source>
</evidence>
<evidence type="ECO:0000256" key="6">
    <source>
        <dbReference type="RuleBase" id="RU003355"/>
    </source>
</evidence>
<dbReference type="EMBL" id="CP126970">
    <property type="protein sequence ID" value="WIM71352.1"/>
    <property type="molecule type" value="Genomic_DNA"/>
</dbReference>
<keyword evidence="2 5" id="KW-0645">Protease</keyword>
<feature type="domain" description="Peptidase S8/S53" evidence="8">
    <location>
        <begin position="52"/>
        <end position="305"/>
    </location>
</feature>
<organism evidence="9 10">
    <name type="scientific">Corynebacterium suedekumii</name>
    <dbReference type="NCBI Taxonomy" id="3049801"/>
    <lineage>
        <taxon>Bacteria</taxon>
        <taxon>Bacillati</taxon>
        <taxon>Actinomycetota</taxon>
        <taxon>Actinomycetes</taxon>
        <taxon>Mycobacteriales</taxon>
        <taxon>Corynebacteriaceae</taxon>
        <taxon>Corynebacterium</taxon>
    </lineage>
</organism>
<dbReference type="PANTHER" id="PTHR43806">
    <property type="entry name" value="PEPTIDASE S8"/>
    <property type="match status" value="1"/>
</dbReference>
<dbReference type="InterPro" id="IPR036852">
    <property type="entry name" value="Peptidase_S8/S53_dom_sf"/>
</dbReference>
<accession>A0ABY8VPV0</accession>
<feature type="active site" description="Charge relay system" evidence="5">
    <location>
        <position position="61"/>
    </location>
</feature>
<dbReference type="InterPro" id="IPR050131">
    <property type="entry name" value="Peptidase_S8_subtilisin-like"/>
</dbReference>
<dbReference type="PRINTS" id="PR00723">
    <property type="entry name" value="SUBTILISIN"/>
</dbReference>
<keyword evidence="4 5" id="KW-0720">Serine protease</keyword>
<dbReference type="Pfam" id="PF00082">
    <property type="entry name" value="Peptidase_S8"/>
    <property type="match status" value="1"/>
</dbReference>
<dbReference type="InterPro" id="IPR023827">
    <property type="entry name" value="Peptidase_S8_Asp-AS"/>
</dbReference>
<dbReference type="RefSeq" id="WP_284875923.1">
    <property type="nucleotide sequence ID" value="NZ_CP126970.1"/>
</dbReference>
<evidence type="ECO:0000256" key="1">
    <source>
        <dbReference type="ARBA" id="ARBA00011073"/>
    </source>
</evidence>